<evidence type="ECO:0000313" key="2">
    <source>
        <dbReference type="Proteomes" id="UP001628156"/>
    </source>
</evidence>
<sequence>MNVVKPSAQHIFFDTTDYIIQDCDDDYCFDEEEEENYFSHEDELVTPNEPIVKHLKMKEDDDIHKVIVPPRDYNPVSHILSAPVYDDSYCMEHDFVEDFTNQRLCKSVQFDKQLGLDSSFDESDYDDEDNHDNDDYFMFL</sequence>
<proteinExistence type="predicted"/>
<organism evidence="1 2">
    <name type="scientific">Entamoeba nuttalli</name>
    <dbReference type="NCBI Taxonomy" id="412467"/>
    <lineage>
        <taxon>Eukaryota</taxon>
        <taxon>Amoebozoa</taxon>
        <taxon>Evosea</taxon>
        <taxon>Archamoebae</taxon>
        <taxon>Mastigamoebida</taxon>
        <taxon>Entamoebidae</taxon>
        <taxon>Entamoeba</taxon>
    </lineage>
</organism>
<dbReference type="EMBL" id="BAAFRS010000317">
    <property type="protein sequence ID" value="GAB1227048.1"/>
    <property type="molecule type" value="Genomic_DNA"/>
</dbReference>
<name>A0ABQ0DW08_9EUKA</name>
<evidence type="ECO:0000313" key="1">
    <source>
        <dbReference type="EMBL" id="GAB1227048.1"/>
    </source>
</evidence>
<protein>
    <submittedName>
        <fullName evidence="1">Uncharacterized protein</fullName>
    </submittedName>
</protein>
<dbReference type="Proteomes" id="UP001628156">
    <property type="component" value="Unassembled WGS sequence"/>
</dbReference>
<reference evidence="1 2" key="1">
    <citation type="journal article" date="2019" name="PLoS Negl. Trop. Dis.">
        <title>Whole genome sequencing of Entamoeba nuttalli reveals mammalian host-related molecular signatures and a novel octapeptide-repeat surface protein.</title>
        <authorList>
            <person name="Tanaka M."/>
            <person name="Makiuchi T."/>
            <person name="Komiyama T."/>
            <person name="Shiina T."/>
            <person name="Osaki K."/>
            <person name="Tachibana H."/>
        </authorList>
    </citation>
    <scope>NUCLEOTIDE SEQUENCE [LARGE SCALE GENOMIC DNA]</scope>
    <source>
        <strain evidence="1 2">P19-061405</strain>
    </source>
</reference>
<gene>
    <name evidence="1" type="ORF">ENUP19_0317G0053</name>
</gene>
<accession>A0ABQ0DW08</accession>
<comment type="caution">
    <text evidence="1">The sequence shown here is derived from an EMBL/GenBank/DDBJ whole genome shotgun (WGS) entry which is preliminary data.</text>
</comment>
<keyword evidence="2" id="KW-1185">Reference proteome</keyword>